<accession>A0AA42BZJ7</accession>
<gene>
    <name evidence="4" type="ORF">BST11_09930</name>
    <name evidence="3" type="ORF">H7K38_14250</name>
</gene>
<evidence type="ECO:0000259" key="2">
    <source>
        <dbReference type="Pfam" id="PF18702"/>
    </source>
</evidence>
<feature type="domain" description="DUF5642" evidence="2">
    <location>
        <begin position="29"/>
        <end position="217"/>
    </location>
</feature>
<sequence length="218" mass="23068">MLKLVFAIASVCMLASCSSNADSSLAKGDISKVGQLKSTFGSEFKVIEVTKRPIDPKLASPHQLPAGLTFEPPQCAKAALGQDIPSDLKGSMAAISAEGNGNRFVIIAIETSKPLPFDTPQQQCKKVAFAGDKIRGGIGVVDAPKIDGARTLGTHRIMQADVEDSTRTGELYDYVAQFGDFQVTVVANPLVDPDQSVVPVDTQRARDLLVKAVAAVRS</sequence>
<feature type="chain" id="PRO_5041436010" evidence="1">
    <location>
        <begin position="22"/>
        <end position="218"/>
    </location>
</feature>
<comment type="caution">
    <text evidence="3">The sequence shown here is derived from an EMBL/GenBank/DDBJ whole genome shotgun (WGS) entry which is preliminary data.</text>
</comment>
<evidence type="ECO:0000313" key="3">
    <source>
        <dbReference type="EMBL" id="MCV7379812.1"/>
    </source>
</evidence>
<dbReference type="Proteomes" id="UP000192319">
    <property type="component" value="Unassembled WGS sequence"/>
</dbReference>
<reference evidence="3" key="2">
    <citation type="submission" date="2020-07" db="EMBL/GenBank/DDBJ databases">
        <authorList>
            <person name="Pettersson B.M.F."/>
            <person name="Behra P.R.K."/>
            <person name="Ramesh M."/>
            <person name="Das S."/>
            <person name="Dasgupta S."/>
            <person name="Kirsebom L.A."/>
        </authorList>
    </citation>
    <scope>NUCLEOTIDE SEQUENCE</scope>
    <source>
        <strain evidence="3">CCUG 55640</strain>
    </source>
</reference>
<protein>
    <submittedName>
        <fullName evidence="3">DUF5642 family protein</fullName>
    </submittedName>
</protein>
<dbReference type="PROSITE" id="PS51257">
    <property type="entry name" value="PROKAR_LIPOPROTEIN"/>
    <property type="match status" value="1"/>
</dbReference>
<name>A0AA42BZJ7_9MYCO</name>
<dbReference type="RefSeq" id="WP_083137840.1">
    <property type="nucleotide sequence ID" value="NZ_JACKVH010000013.1"/>
</dbReference>
<organism evidence="3 6">
    <name type="scientific">Mycobacterium alsense</name>
    <dbReference type="NCBI Taxonomy" id="324058"/>
    <lineage>
        <taxon>Bacteria</taxon>
        <taxon>Bacillati</taxon>
        <taxon>Actinomycetota</taxon>
        <taxon>Actinomycetes</taxon>
        <taxon>Mycobacteriales</taxon>
        <taxon>Mycobacteriaceae</taxon>
        <taxon>Mycobacterium</taxon>
    </lineage>
</organism>
<dbReference type="EMBL" id="JACKVH010000013">
    <property type="protein sequence ID" value="MCV7379812.1"/>
    <property type="molecule type" value="Genomic_DNA"/>
</dbReference>
<feature type="signal peptide" evidence="1">
    <location>
        <begin position="1"/>
        <end position="21"/>
    </location>
</feature>
<dbReference type="InterPro" id="IPR041313">
    <property type="entry name" value="DUF5642"/>
</dbReference>
<proteinExistence type="predicted"/>
<dbReference type="AlphaFoldDB" id="A0AA42BZJ7"/>
<keyword evidence="1" id="KW-0732">Signal</keyword>
<dbReference type="EMBL" id="MVHD01000012">
    <property type="protein sequence ID" value="OQZ91183.1"/>
    <property type="molecule type" value="Genomic_DNA"/>
</dbReference>
<dbReference type="Proteomes" id="UP001141650">
    <property type="component" value="Unassembled WGS sequence"/>
</dbReference>
<evidence type="ECO:0000256" key="1">
    <source>
        <dbReference type="SAM" id="SignalP"/>
    </source>
</evidence>
<reference evidence="4 5" key="1">
    <citation type="submission" date="2017-02" db="EMBL/GenBank/DDBJ databases">
        <title>The new phylogeny of genus Mycobacterium.</title>
        <authorList>
            <person name="Tortoli E."/>
            <person name="Trovato A."/>
            <person name="Cirillo D.M."/>
        </authorList>
    </citation>
    <scope>NUCLEOTIDE SEQUENCE [LARGE SCALE GENOMIC DNA]</scope>
    <source>
        <strain evidence="4 5">DSM 45230</strain>
    </source>
</reference>
<evidence type="ECO:0000313" key="5">
    <source>
        <dbReference type="Proteomes" id="UP000192319"/>
    </source>
</evidence>
<keyword evidence="5" id="KW-1185">Reference proteome</keyword>
<dbReference type="Pfam" id="PF18702">
    <property type="entry name" value="DUF5642"/>
    <property type="match status" value="1"/>
</dbReference>
<evidence type="ECO:0000313" key="4">
    <source>
        <dbReference type="EMBL" id="OQZ91183.1"/>
    </source>
</evidence>
<evidence type="ECO:0000313" key="6">
    <source>
        <dbReference type="Proteomes" id="UP001141650"/>
    </source>
</evidence>
<reference evidence="3" key="3">
    <citation type="journal article" date="2022" name="BMC Genomics">
        <title>Comparative genome analysis of mycobacteria focusing on tRNA and non-coding RNA.</title>
        <authorList>
            <person name="Behra P.R.K."/>
            <person name="Pettersson B.M.F."/>
            <person name="Ramesh M."/>
            <person name="Das S."/>
            <person name="Dasgupta S."/>
            <person name="Kirsebom L.A."/>
        </authorList>
    </citation>
    <scope>NUCLEOTIDE SEQUENCE</scope>
    <source>
        <strain evidence="3">CCUG 55640</strain>
    </source>
</reference>